<dbReference type="EMBL" id="ASRX01000002">
    <property type="protein sequence ID" value="EYF08693.1"/>
    <property type="molecule type" value="Genomic_DNA"/>
</dbReference>
<dbReference type="Proteomes" id="UP000019678">
    <property type="component" value="Unassembled WGS sequence"/>
</dbReference>
<accession>A0A017THE5</accession>
<keyword evidence="3" id="KW-1185">Reference proteome</keyword>
<organism evidence="2 3">
    <name type="scientific">Chondromyces apiculatus DSM 436</name>
    <dbReference type="NCBI Taxonomy" id="1192034"/>
    <lineage>
        <taxon>Bacteria</taxon>
        <taxon>Pseudomonadati</taxon>
        <taxon>Myxococcota</taxon>
        <taxon>Polyangia</taxon>
        <taxon>Polyangiales</taxon>
        <taxon>Polyangiaceae</taxon>
        <taxon>Chondromyces</taxon>
    </lineage>
</organism>
<protein>
    <submittedName>
        <fullName evidence="2">Uncharacterized protein</fullName>
    </submittedName>
</protein>
<comment type="caution">
    <text evidence="2">The sequence shown here is derived from an EMBL/GenBank/DDBJ whole genome shotgun (WGS) entry which is preliminary data.</text>
</comment>
<feature type="region of interest" description="Disordered" evidence="1">
    <location>
        <begin position="1"/>
        <end position="39"/>
    </location>
</feature>
<reference evidence="2 3" key="1">
    <citation type="submission" date="2013-05" db="EMBL/GenBank/DDBJ databases">
        <title>Genome assembly of Chondromyces apiculatus DSM 436.</title>
        <authorList>
            <person name="Sharma G."/>
            <person name="Khatri I."/>
            <person name="Kaur C."/>
            <person name="Mayilraj S."/>
            <person name="Subramanian S."/>
        </authorList>
    </citation>
    <scope>NUCLEOTIDE SEQUENCE [LARGE SCALE GENOMIC DNA]</scope>
    <source>
        <strain evidence="2 3">DSM 436</strain>
    </source>
</reference>
<dbReference type="AlphaFoldDB" id="A0A017THE5"/>
<evidence type="ECO:0000313" key="2">
    <source>
        <dbReference type="EMBL" id="EYF08693.1"/>
    </source>
</evidence>
<proteinExistence type="predicted"/>
<evidence type="ECO:0000256" key="1">
    <source>
        <dbReference type="SAM" id="MobiDB-lite"/>
    </source>
</evidence>
<name>A0A017THE5_9BACT</name>
<evidence type="ECO:0000313" key="3">
    <source>
        <dbReference type="Proteomes" id="UP000019678"/>
    </source>
</evidence>
<sequence length="39" mass="4396">MRTTLTTMTPIQNPLPIPPSPRIGADLLQRPQVRMLEDP</sequence>
<gene>
    <name evidence="2" type="ORF">CAP_2554</name>
</gene>